<dbReference type="SMART" id="SM00195">
    <property type="entry name" value="DSPc"/>
    <property type="match status" value="1"/>
</dbReference>
<organism evidence="7">
    <name type="scientific">Bigelowiella natans</name>
    <name type="common">Pedinomonas minutissima</name>
    <name type="synonym">Chlorarachnion sp. (strain CCMP621)</name>
    <dbReference type="NCBI Taxonomy" id="227086"/>
    <lineage>
        <taxon>Eukaryota</taxon>
        <taxon>Sar</taxon>
        <taxon>Rhizaria</taxon>
        <taxon>Cercozoa</taxon>
        <taxon>Chlorarachniophyceae</taxon>
        <taxon>Bigelowiella</taxon>
    </lineage>
</organism>
<dbReference type="InterPro" id="IPR020422">
    <property type="entry name" value="TYR_PHOSPHATASE_DUAL_dom"/>
</dbReference>
<dbReference type="InterPro" id="IPR029021">
    <property type="entry name" value="Prot-tyrosine_phosphatase-like"/>
</dbReference>
<evidence type="ECO:0000259" key="6">
    <source>
        <dbReference type="PROSITE" id="PS50056"/>
    </source>
</evidence>
<accession>A0A7S2P509</accession>
<feature type="domain" description="Tyrosine specific protein phosphatases" evidence="6">
    <location>
        <begin position="140"/>
        <end position="197"/>
    </location>
</feature>
<dbReference type="PROSITE" id="PS00383">
    <property type="entry name" value="TYR_PHOSPHATASE_1"/>
    <property type="match status" value="1"/>
</dbReference>
<evidence type="ECO:0000313" key="7">
    <source>
        <dbReference type="EMBL" id="CAD9578238.1"/>
    </source>
</evidence>
<dbReference type="EMBL" id="HBHA01000909">
    <property type="protein sequence ID" value="CAD9578238.1"/>
    <property type="molecule type" value="Transcribed_RNA"/>
</dbReference>
<dbReference type="PROSITE" id="PS50056">
    <property type="entry name" value="TYR_PHOSPHATASE_2"/>
    <property type="match status" value="1"/>
</dbReference>
<feature type="domain" description="Tyrosine-protein phosphatase" evidence="5">
    <location>
        <begin position="56"/>
        <end position="219"/>
    </location>
</feature>
<dbReference type="GO" id="GO:0008330">
    <property type="term" value="F:protein tyrosine/threonine phosphatase activity"/>
    <property type="evidence" value="ECO:0007669"/>
    <property type="project" value="TreeGrafter"/>
</dbReference>
<reference evidence="7" key="1">
    <citation type="submission" date="2021-01" db="EMBL/GenBank/DDBJ databases">
        <authorList>
            <person name="Corre E."/>
            <person name="Pelletier E."/>
            <person name="Niang G."/>
            <person name="Scheremetjew M."/>
            <person name="Finn R."/>
            <person name="Kale V."/>
            <person name="Holt S."/>
            <person name="Cochrane G."/>
            <person name="Meng A."/>
            <person name="Brown T."/>
            <person name="Cohen L."/>
        </authorList>
    </citation>
    <scope>NUCLEOTIDE SEQUENCE</scope>
    <source>
        <strain evidence="7">CCMP1258.1</strain>
    </source>
</reference>
<evidence type="ECO:0000256" key="3">
    <source>
        <dbReference type="ARBA" id="ARBA00022801"/>
    </source>
</evidence>
<dbReference type="PANTHER" id="PTHR10159:SF519">
    <property type="entry name" value="DUAL SPECIFICITY PROTEIN PHOSPHATASE MPK3"/>
    <property type="match status" value="1"/>
</dbReference>
<dbReference type="Gene3D" id="3.90.190.10">
    <property type="entry name" value="Protein tyrosine phosphatase superfamily"/>
    <property type="match status" value="1"/>
</dbReference>
<keyword evidence="3" id="KW-0378">Hydrolase</keyword>
<dbReference type="GO" id="GO:0005737">
    <property type="term" value="C:cytoplasm"/>
    <property type="evidence" value="ECO:0007669"/>
    <property type="project" value="TreeGrafter"/>
</dbReference>
<dbReference type="CDD" id="cd14498">
    <property type="entry name" value="DSP"/>
    <property type="match status" value="1"/>
</dbReference>
<evidence type="ECO:0000256" key="4">
    <source>
        <dbReference type="ARBA" id="ARBA00022912"/>
    </source>
</evidence>
<comment type="similarity">
    <text evidence="1">Belongs to the protein-tyrosine phosphatase family. Non-receptor class dual specificity subfamily.</text>
</comment>
<dbReference type="PROSITE" id="PS50054">
    <property type="entry name" value="TYR_PHOSPHATASE_DUAL"/>
    <property type="match status" value="1"/>
</dbReference>
<dbReference type="InterPro" id="IPR000387">
    <property type="entry name" value="Tyr_Pase_dom"/>
</dbReference>
<evidence type="ECO:0000256" key="2">
    <source>
        <dbReference type="ARBA" id="ARBA00013064"/>
    </source>
</evidence>
<dbReference type="InterPro" id="IPR000340">
    <property type="entry name" value="Dual-sp_phosphatase_cat-dom"/>
</dbReference>
<dbReference type="GO" id="GO:0043409">
    <property type="term" value="P:negative regulation of MAPK cascade"/>
    <property type="evidence" value="ECO:0007669"/>
    <property type="project" value="TreeGrafter"/>
</dbReference>
<gene>
    <name evidence="7" type="ORF">BIGN1055_LOCUS588</name>
</gene>
<evidence type="ECO:0000256" key="1">
    <source>
        <dbReference type="ARBA" id="ARBA00008601"/>
    </source>
</evidence>
<protein>
    <recommendedName>
        <fullName evidence="2">protein-tyrosine-phosphatase</fullName>
        <ecNumber evidence="2">3.1.3.48</ecNumber>
    </recommendedName>
</protein>
<dbReference type="GO" id="GO:0033550">
    <property type="term" value="F:MAP kinase tyrosine phosphatase activity"/>
    <property type="evidence" value="ECO:0007669"/>
    <property type="project" value="TreeGrafter"/>
</dbReference>
<dbReference type="InterPro" id="IPR016130">
    <property type="entry name" value="Tyr_Pase_AS"/>
</dbReference>
<sequence length="236" mass="25977">MSQLTFSGKCDCSTFIPNPFAKQKCRSCGGHLRDHKREAVDSKDIRAAMEADMKKNPGSLVLTRENGGKLWQGGFMACGPKFVKKKGITHVVNTAKDLDKFFVGWGLKMLPKVEKMGTKFLKLNWFDSPDQKLWKESKFDQFVDVFKFVDEGLRSGGAVLIHCAQGKSRSSTATAAYLMASEGLCAKDAVALIKEKRSIAEPNSGFMKQLQEYEKSDVLKDLRATIASASSSSASS</sequence>
<proteinExistence type="inferred from homology"/>
<dbReference type="Pfam" id="PF00782">
    <property type="entry name" value="DSPc"/>
    <property type="match status" value="1"/>
</dbReference>
<dbReference type="SUPFAM" id="SSF52799">
    <property type="entry name" value="(Phosphotyrosine protein) phosphatases II"/>
    <property type="match status" value="1"/>
</dbReference>
<dbReference type="PANTHER" id="PTHR10159">
    <property type="entry name" value="DUAL SPECIFICITY PROTEIN PHOSPHATASE"/>
    <property type="match status" value="1"/>
</dbReference>
<dbReference type="AlphaFoldDB" id="A0A7S2P509"/>
<name>A0A7S2P509_BIGNA</name>
<dbReference type="GO" id="GO:0017017">
    <property type="term" value="F:MAP kinase tyrosine/serine/threonine phosphatase activity"/>
    <property type="evidence" value="ECO:0007669"/>
    <property type="project" value="TreeGrafter"/>
</dbReference>
<keyword evidence="4" id="KW-0904">Protein phosphatase</keyword>
<dbReference type="EC" id="3.1.3.48" evidence="2"/>
<evidence type="ECO:0000259" key="5">
    <source>
        <dbReference type="PROSITE" id="PS50054"/>
    </source>
</evidence>